<evidence type="ECO:0000313" key="3">
    <source>
        <dbReference type="Proteomes" id="UP000094067"/>
    </source>
</evidence>
<dbReference type="RefSeq" id="WP_069150881.1">
    <property type="nucleotide sequence ID" value="NZ_MCGH01000001.1"/>
</dbReference>
<dbReference type="EMBL" id="MCGH01000001">
    <property type="protein sequence ID" value="ODM08495.1"/>
    <property type="molecule type" value="Genomic_DNA"/>
</dbReference>
<evidence type="ECO:0000259" key="1">
    <source>
        <dbReference type="Pfam" id="PF18733"/>
    </source>
</evidence>
<evidence type="ECO:0000313" key="2">
    <source>
        <dbReference type="EMBL" id="ODM08495.1"/>
    </source>
</evidence>
<dbReference type="InterPro" id="IPR040826">
    <property type="entry name" value="HEPN_LA2681"/>
</dbReference>
<protein>
    <recommendedName>
        <fullName evidence="1">LA2681-like HEPN domain-containing protein</fullName>
    </recommendedName>
</protein>
<dbReference type="PATRIC" id="fig|1432052.4.peg.134"/>
<gene>
    <name evidence="2" type="ORF">BEI61_00124</name>
</gene>
<reference evidence="2 3" key="1">
    <citation type="submission" date="2016-07" db="EMBL/GenBank/DDBJ databases">
        <title>Characterization of isolates of Eisenbergiella tayi derived from blood cultures, using whole genome sequencing.</title>
        <authorList>
            <person name="Burdz T."/>
            <person name="Wiebe D."/>
            <person name="Huynh C."/>
            <person name="Bernard K."/>
        </authorList>
    </citation>
    <scope>NUCLEOTIDE SEQUENCE [LARGE SCALE GENOMIC DNA]</scope>
    <source>
        <strain evidence="2 3">NML 110608</strain>
    </source>
</reference>
<dbReference type="Proteomes" id="UP000094067">
    <property type="component" value="Unassembled WGS sequence"/>
</dbReference>
<dbReference type="AlphaFoldDB" id="A0A1E3AIC2"/>
<comment type="caution">
    <text evidence="2">The sequence shown here is derived from an EMBL/GenBank/DDBJ whole genome shotgun (WGS) entry which is preliminary data.</text>
</comment>
<sequence>MSNTKWYEDENLVNLSRKCDEVYFDQDEEGMCILVDECYRQAHDLKNTNMIRARYFYISFTIQSDLIDLKRKKSRNNYKDSIKSLKFYETDFQKSLYLARNAFELLANEMEEDNNISQNELIYMISFQWQLSVNYANFFYQNGRLVKAVEILSIFNSKNVFPMGMAQLGMKLYELACCHYDGGQRTIMLYKAYHYIKQAIESDEPFPEKAEMNNLLNYYSNNIISMLGHNYLDKAYTIRDFLYFFDDMSVEATKYWEWVAKNKLALNLLNDVFDSVEVGYDPLYLPSMSEDIEGKKVQYLFGLFNQIKQEYVSARFLAYEGFNTKEPHFSDKRVYLINTLDYPIYGIGIEKIKACYRAVYSVFDKIAFFLNEYFEIGIKKNIIGYVRLFSPDKNANDKIRILDIAENNYPLFGMWWLFKDVRNININEDGTVNKKAEYKHIDNVMTKISKVRNAMEHGYLKIIDTYCKELFIDDSRLDKLAYNISFEDYEKLTLQLLKYVREAIVLLVFSVKREEEIKESHRSSDEILAPMYTDKYDDEWKHIY</sequence>
<accession>A0A1E3AIC2</accession>
<proteinExistence type="predicted"/>
<organism evidence="2 3">
    <name type="scientific">Eisenbergiella tayi</name>
    <dbReference type="NCBI Taxonomy" id="1432052"/>
    <lineage>
        <taxon>Bacteria</taxon>
        <taxon>Bacillati</taxon>
        <taxon>Bacillota</taxon>
        <taxon>Clostridia</taxon>
        <taxon>Lachnospirales</taxon>
        <taxon>Lachnospiraceae</taxon>
        <taxon>Eisenbergiella</taxon>
    </lineage>
</organism>
<dbReference type="Pfam" id="PF18733">
    <property type="entry name" value="HEPN_LA2681"/>
    <property type="match status" value="1"/>
</dbReference>
<name>A0A1E3AIC2_9FIRM</name>
<feature type="domain" description="LA2681-like HEPN" evidence="1">
    <location>
        <begin position="294"/>
        <end position="514"/>
    </location>
</feature>